<dbReference type="EMBL" id="CAJNIZ010000359">
    <property type="protein sequence ID" value="CAE7160004.1"/>
    <property type="molecule type" value="Genomic_DNA"/>
</dbReference>
<name>A0A812IMM9_SYMPI</name>
<evidence type="ECO:0000313" key="1">
    <source>
        <dbReference type="EMBL" id="CAE7160004.1"/>
    </source>
</evidence>
<protein>
    <submittedName>
        <fullName evidence="1">Uncharacterized protein</fullName>
    </submittedName>
</protein>
<proteinExistence type="predicted"/>
<gene>
    <name evidence="1" type="ORF">SPIL2461_LOCUS477</name>
</gene>
<keyword evidence="2" id="KW-1185">Reference proteome</keyword>
<feature type="non-terminal residue" evidence="1">
    <location>
        <position position="1"/>
    </location>
</feature>
<evidence type="ECO:0000313" key="2">
    <source>
        <dbReference type="Proteomes" id="UP000649617"/>
    </source>
</evidence>
<feature type="non-terminal residue" evidence="1">
    <location>
        <position position="100"/>
    </location>
</feature>
<comment type="caution">
    <text evidence="1">The sequence shown here is derived from an EMBL/GenBank/DDBJ whole genome shotgun (WGS) entry which is preliminary data.</text>
</comment>
<reference evidence="1" key="1">
    <citation type="submission" date="2021-02" db="EMBL/GenBank/DDBJ databases">
        <authorList>
            <person name="Dougan E. K."/>
            <person name="Rhodes N."/>
            <person name="Thang M."/>
            <person name="Chan C."/>
        </authorList>
    </citation>
    <scope>NUCLEOTIDE SEQUENCE</scope>
</reference>
<sequence length="100" mass="11133">ETAGAEACESAVVRHLPDRLARSVMQCYLQCIMALRMEPEEDEGPTSLQAKPELTACEHPELSIPCRSLRLTCSKPVSEIPNRCTGAVRLVRRPQMIWGI</sequence>
<dbReference type="Proteomes" id="UP000649617">
    <property type="component" value="Unassembled WGS sequence"/>
</dbReference>
<dbReference type="AlphaFoldDB" id="A0A812IMM9"/>
<accession>A0A812IMM9</accession>
<organism evidence="1 2">
    <name type="scientific">Symbiodinium pilosum</name>
    <name type="common">Dinoflagellate</name>
    <dbReference type="NCBI Taxonomy" id="2952"/>
    <lineage>
        <taxon>Eukaryota</taxon>
        <taxon>Sar</taxon>
        <taxon>Alveolata</taxon>
        <taxon>Dinophyceae</taxon>
        <taxon>Suessiales</taxon>
        <taxon>Symbiodiniaceae</taxon>
        <taxon>Symbiodinium</taxon>
    </lineage>
</organism>